<evidence type="ECO:0000313" key="2">
    <source>
        <dbReference type="EnsemblMetazoa" id="LLOJ006408-PA"/>
    </source>
</evidence>
<organism evidence="2 3">
    <name type="scientific">Lutzomyia longipalpis</name>
    <name type="common">Sand fly</name>
    <dbReference type="NCBI Taxonomy" id="7200"/>
    <lineage>
        <taxon>Eukaryota</taxon>
        <taxon>Metazoa</taxon>
        <taxon>Ecdysozoa</taxon>
        <taxon>Arthropoda</taxon>
        <taxon>Hexapoda</taxon>
        <taxon>Insecta</taxon>
        <taxon>Pterygota</taxon>
        <taxon>Neoptera</taxon>
        <taxon>Endopterygota</taxon>
        <taxon>Diptera</taxon>
        <taxon>Nematocera</taxon>
        <taxon>Psychodoidea</taxon>
        <taxon>Psychodidae</taxon>
        <taxon>Lutzomyia</taxon>
        <taxon>Lutzomyia</taxon>
    </lineage>
</organism>
<keyword evidence="1" id="KW-1133">Transmembrane helix</keyword>
<protein>
    <submittedName>
        <fullName evidence="2">Uncharacterized protein</fullName>
    </submittedName>
</protein>
<sequence>MLEFSTEGCTDSRFNSTFYAFTPISEAHSARLAVADAVPDDSDYFWLYRLSYLWYSVLGFLVTLFVGLASAYILKWLKLEGESRIYEDETKECINTDLFSPPIAWQLKKRYAKYIQNGGIVDMSSNKIINENTKF</sequence>
<keyword evidence="3" id="KW-1185">Reference proteome</keyword>
<name>A0A1B0CNT6_LUTLO</name>
<dbReference type="EMBL" id="AJWK01020835">
    <property type="status" value="NOT_ANNOTATED_CDS"/>
    <property type="molecule type" value="Genomic_DNA"/>
</dbReference>
<evidence type="ECO:0000256" key="1">
    <source>
        <dbReference type="SAM" id="Phobius"/>
    </source>
</evidence>
<dbReference type="VEuPathDB" id="VectorBase:LLOJ006408"/>
<keyword evidence="1" id="KW-0472">Membrane</keyword>
<proteinExistence type="predicted"/>
<reference evidence="2" key="1">
    <citation type="submission" date="2020-05" db="UniProtKB">
        <authorList>
            <consortium name="EnsemblMetazoa"/>
        </authorList>
    </citation>
    <scope>IDENTIFICATION</scope>
    <source>
        <strain evidence="2">Jacobina</strain>
    </source>
</reference>
<evidence type="ECO:0000313" key="3">
    <source>
        <dbReference type="Proteomes" id="UP000092461"/>
    </source>
</evidence>
<dbReference type="EnsemblMetazoa" id="LLOJ006408-RA">
    <property type="protein sequence ID" value="LLOJ006408-PA"/>
    <property type="gene ID" value="LLOJ006408"/>
</dbReference>
<dbReference type="AlphaFoldDB" id="A0A1B0CNT6"/>
<keyword evidence="1" id="KW-0812">Transmembrane</keyword>
<dbReference type="VEuPathDB" id="VectorBase:LLONM1_005588"/>
<feature type="transmembrane region" description="Helical" evidence="1">
    <location>
        <begin position="52"/>
        <end position="74"/>
    </location>
</feature>
<dbReference type="Proteomes" id="UP000092461">
    <property type="component" value="Unassembled WGS sequence"/>
</dbReference>
<accession>A0A1B0CNT6</accession>